<sequence length="1023" mass="109032">MLSKPILNLHNLFFKSLGILFFLISFKTISQTTVTRIHTDWNGYWTSNSTTASGNRPNTENNLLAFLWNGTTYSTGVNDATLTTRGVTFNAQKYRALKIQTLGQEPGSTFFLQGSMIDGSNSTATLTPPLMGTTSTGPELASRLTDGVNGLTLGTGIANIKAGTAEFKIGTNNLTISGIEDNIPDLIVTQVAEPGGTPDSFRFVDASGATVGNSLSVSFGSVTAIGTYSLDLFRADNGTMAFTAAATRDIRIVGIETKSFGITPANAAQVDRFIVTFSGNSDCAFIAFNTSSLKIAELSMIKRASIASCGKLGDTVTYTFDIKNTGEVPVTNISVTDLMPGLTITGNSIPSLAAGASTTLTGTYTITAADVAAGRITNTAKVSGTDPSLNVVEDISGQTYTDNIATVIDLLAPPTIGTVTNTTCSSLGTVVVNNLPSGNWTLERTPGGVITNGSGTTATITNIPVGTSYSFRVTNSTGCKSPSTTTFNITNQSSTTWNGTAWSNGTPDSSKGLTFSGAYTITSDLTACSLTVNSGVNLVVPSGVTLNITNAVTVSASGSLTFENNSSLVQINNVSNSGNIVYRRITQPVRRFDFTYWSAPTYSSSYKLSTLSSNTLLDKYYSYNASTEKWVINNYGTLTMMPGIGYIVRAPQSYSTTVPATYLASFVGVPNNGNIPLTTVSGHWNLIGNPYPSAVDAEDFIRINSLAGTNVGALYFWTHNTSPNAGIPGDKTNNYTSSDYAAFSLLGGVKTSNGAAHVDGYIASGQSFFIQPTGTSVVFNNAMREAGHNTQFFKTSGTEKNRLWLNFSNNEGAFKQALIGYIENATNKMDANYDAVTMGANSYVDFYTINDTDNLTIQARALPFDDAEIIPLGYKTTFAGDFTIAIDQGEGLFANQAVYLEDKKAGTIHDLKSADYTFTSTVGTFTDRFVLRYTSKTLGNDDFENVENGVFTAVKAKTITITSSKENIKEVSIYNIAGQLVFNKNKVNTSELKINNLQMGEQVLLVKITLENDHTINKKIIFN</sequence>
<reference evidence="2 3" key="1">
    <citation type="submission" date="2024-09" db="EMBL/GenBank/DDBJ databases">
        <authorList>
            <person name="Sun Q."/>
            <person name="Mori K."/>
        </authorList>
    </citation>
    <scope>NUCLEOTIDE SEQUENCE [LARGE SCALE GENOMIC DNA]</scope>
    <source>
        <strain evidence="2 3">CGMCC 1.12926</strain>
    </source>
</reference>
<accession>A0ABV6BQB9</accession>
<dbReference type="NCBIfam" id="NF033708">
    <property type="entry name" value="T9SS_Cterm_ChiA"/>
    <property type="match status" value="1"/>
</dbReference>
<dbReference type="Gene3D" id="2.60.40.10">
    <property type="entry name" value="Immunoglobulins"/>
    <property type="match status" value="1"/>
</dbReference>
<proteinExistence type="predicted"/>
<gene>
    <name evidence="2" type="ORF">ACFFLS_04145</name>
</gene>
<protein>
    <submittedName>
        <fullName evidence="2">T9SS sorting signal type C domain-containing protein</fullName>
    </submittedName>
</protein>
<comment type="caution">
    <text evidence="2">The sequence shown here is derived from an EMBL/GenBank/DDBJ whole genome shotgun (WGS) entry which is preliminary data.</text>
</comment>
<organism evidence="2 3">
    <name type="scientific">Flavobacterium procerum</name>
    <dbReference type="NCBI Taxonomy" id="1455569"/>
    <lineage>
        <taxon>Bacteria</taxon>
        <taxon>Pseudomonadati</taxon>
        <taxon>Bacteroidota</taxon>
        <taxon>Flavobacteriia</taxon>
        <taxon>Flavobacteriales</taxon>
        <taxon>Flavobacteriaceae</taxon>
        <taxon>Flavobacterium</taxon>
    </lineage>
</organism>
<evidence type="ECO:0000313" key="2">
    <source>
        <dbReference type="EMBL" id="MFC0076214.1"/>
    </source>
</evidence>
<dbReference type="NCBIfam" id="TIGR01451">
    <property type="entry name" value="B_ant_repeat"/>
    <property type="match status" value="1"/>
</dbReference>
<evidence type="ECO:0000313" key="3">
    <source>
        <dbReference type="Proteomes" id="UP001589734"/>
    </source>
</evidence>
<dbReference type="Proteomes" id="UP001589734">
    <property type="component" value="Unassembled WGS sequence"/>
</dbReference>
<name>A0ABV6BQB9_9FLAO</name>
<dbReference type="InterPro" id="IPR055354">
    <property type="entry name" value="DUF7507"/>
</dbReference>
<dbReference type="RefSeq" id="WP_379683939.1">
    <property type="nucleotide sequence ID" value="NZ_JBHLYW010000005.1"/>
</dbReference>
<dbReference type="InterPro" id="IPR013783">
    <property type="entry name" value="Ig-like_fold"/>
</dbReference>
<dbReference type="EMBL" id="JBHLYW010000005">
    <property type="protein sequence ID" value="MFC0076214.1"/>
    <property type="molecule type" value="Genomic_DNA"/>
</dbReference>
<feature type="domain" description="DUF7507" evidence="1">
    <location>
        <begin position="297"/>
        <end position="394"/>
    </location>
</feature>
<dbReference type="InterPro" id="IPR047589">
    <property type="entry name" value="DUF11_rpt"/>
</dbReference>
<evidence type="ECO:0000259" key="1">
    <source>
        <dbReference type="Pfam" id="PF24346"/>
    </source>
</evidence>
<dbReference type="Pfam" id="PF24346">
    <property type="entry name" value="DUF7507"/>
    <property type="match status" value="1"/>
</dbReference>
<keyword evidence="3" id="KW-1185">Reference proteome</keyword>